<dbReference type="GO" id="GO:0016987">
    <property type="term" value="F:sigma factor activity"/>
    <property type="evidence" value="ECO:0007669"/>
    <property type="project" value="UniProtKB-KW"/>
</dbReference>
<sequence length="303" mass="32180">MGAAPDDDGALLRSVADEDADALAALYDRHAGWLHARLARRCGDPDVVREVLQDTFMTVWRSAGSHRGREAGGWLWVIAARTAEDARDRHRPPDGDRPVRGGTRRAGVRGRGPGPRPVRGGGLRGGAPGAHRRRRVAPRSGAAALVCDDGTPQVSAALTDLRTKLRGVPERLVGGPSRQGEDSRWEPGPGGGPGTTGRLADLEPAVVRDRLVDPASYANAVAGELLAADCPARATEGADAERATAVNDAVLQWLAPSPSFAYYGPRAERRFRRIEALTTAERTAYLTEYFAAGPCAPKEVPSP</sequence>
<evidence type="ECO:0000256" key="2">
    <source>
        <dbReference type="ARBA" id="ARBA00023082"/>
    </source>
</evidence>
<gene>
    <name evidence="6" type="ORF">CP970_14050</name>
</gene>
<organism evidence="6 7">
    <name type="scientific">Streptomyces kanamyceticus</name>
    <dbReference type="NCBI Taxonomy" id="1967"/>
    <lineage>
        <taxon>Bacteria</taxon>
        <taxon>Bacillati</taxon>
        <taxon>Actinomycetota</taxon>
        <taxon>Actinomycetes</taxon>
        <taxon>Kitasatosporales</taxon>
        <taxon>Streptomycetaceae</taxon>
        <taxon>Streptomyces</taxon>
    </lineage>
</organism>
<dbReference type="PANTHER" id="PTHR43133:SF46">
    <property type="entry name" value="RNA POLYMERASE SIGMA-70 FACTOR ECF SUBFAMILY"/>
    <property type="match status" value="1"/>
</dbReference>
<dbReference type="InterPro" id="IPR013325">
    <property type="entry name" value="RNA_pol_sigma_r2"/>
</dbReference>
<feature type="region of interest" description="Disordered" evidence="4">
    <location>
        <begin position="167"/>
        <end position="199"/>
    </location>
</feature>
<dbReference type="InterPro" id="IPR007627">
    <property type="entry name" value="RNA_pol_sigma70_r2"/>
</dbReference>
<dbReference type="AlphaFoldDB" id="A0A5J6G8P2"/>
<evidence type="ECO:0000256" key="1">
    <source>
        <dbReference type="ARBA" id="ARBA00023015"/>
    </source>
</evidence>
<keyword evidence="7" id="KW-1185">Reference proteome</keyword>
<proteinExistence type="predicted"/>
<feature type="compositionally biased region" description="Basic and acidic residues" evidence="4">
    <location>
        <begin position="85"/>
        <end position="99"/>
    </location>
</feature>
<name>A0A5J6G8P2_STRKN</name>
<evidence type="ECO:0000259" key="5">
    <source>
        <dbReference type="Pfam" id="PF04542"/>
    </source>
</evidence>
<feature type="compositionally biased region" description="Gly residues" evidence="4">
    <location>
        <begin position="109"/>
        <end position="128"/>
    </location>
</feature>
<evidence type="ECO:0000256" key="3">
    <source>
        <dbReference type="ARBA" id="ARBA00023163"/>
    </source>
</evidence>
<dbReference type="OrthoDB" id="3698333at2"/>
<dbReference type="Gene3D" id="1.10.1740.10">
    <property type="match status" value="1"/>
</dbReference>
<protein>
    <recommendedName>
        <fullName evidence="5">RNA polymerase sigma-70 region 2 domain-containing protein</fullName>
    </recommendedName>
</protein>
<dbReference type="KEGG" id="ska:CP970_14050"/>
<dbReference type="Pfam" id="PF04542">
    <property type="entry name" value="Sigma70_r2"/>
    <property type="match status" value="1"/>
</dbReference>
<reference evidence="6 7" key="1">
    <citation type="submission" date="2017-09" db="EMBL/GenBank/DDBJ databases">
        <authorList>
            <person name="Lee N."/>
            <person name="Cho B.-K."/>
        </authorList>
    </citation>
    <scope>NUCLEOTIDE SEQUENCE [LARGE SCALE GENOMIC DNA]</scope>
    <source>
        <strain evidence="6 7">ATCC 12853</strain>
    </source>
</reference>
<keyword evidence="1" id="KW-0805">Transcription regulation</keyword>
<dbReference type="InterPro" id="IPR039425">
    <property type="entry name" value="RNA_pol_sigma-70-like"/>
</dbReference>
<dbReference type="GO" id="GO:0006352">
    <property type="term" value="P:DNA-templated transcription initiation"/>
    <property type="evidence" value="ECO:0007669"/>
    <property type="project" value="InterPro"/>
</dbReference>
<evidence type="ECO:0000313" key="7">
    <source>
        <dbReference type="Proteomes" id="UP000325529"/>
    </source>
</evidence>
<dbReference type="EMBL" id="CP023699">
    <property type="protein sequence ID" value="QEU91859.1"/>
    <property type="molecule type" value="Genomic_DNA"/>
</dbReference>
<feature type="domain" description="RNA polymerase sigma-70 region 2" evidence="5">
    <location>
        <begin position="26"/>
        <end position="91"/>
    </location>
</feature>
<keyword evidence="2" id="KW-0731">Sigma factor</keyword>
<dbReference type="PANTHER" id="PTHR43133">
    <property type="entry name" value="RNA POLYMERASE ECF-TYPE SIGMA FACTO"/>
    <property type="match status" value="1"/>
</dbReference>
<evidence type="ECO:0000313" key="6">
    <source>
        <dbReference type="EMBL" id="QEU91859.1"/>
    </source>
</evidence>
<dbReference type="SUPFAM" id="SSF88946">
    <property type="entry name" value="Sigma2 domain of RNA polymerase sigma factors"/>
    <property type="match status" value="1"/>
</dbReference>
<keyword evidence="3" id="KW-0804">Transcription</keyword>
<feature type="region of interest" description="Disordered" evidence="4">
    <location>
        <begin position="85"/>
        <end position="144"/>
    </location>
</feature>
<dbReference type="Proteomes" id="UP000325529">
    <property type="component" value="Chromosome"/>
</dbReference>
<accession>A0A5J6G8P2</accession>
<evidence type="ECO:0000256" key="4">
    <source>
        <dbReference type="SAM" id="MobiDB-lite"/>
    </source>
</evidence>